<name>A0ABT0Y9P0_9ACTN</name>
<evidence type="ECO:0000313" key="3">
    <source>
        <dbReference type="Proteomes" id="UP001523216"/>
    </source>
</evidence>
<evidence type="ECO:0008006" key="4">
    <source>
        <dbReference type="Google" id="ProtNLM"/>
    </source>
</evidence>
<organism evidence="2 3">
    <name type="scientific">Paractinoplanes hotanensis</name>
    <dbReference type="NCBI Taxonomy" id="2906497"/>
    <lineage>
        <taxon>Bacteria</taxon>
        <taxon>Bacillati</taxon>
        <taxon>Actinomycetota</taxon>
        <taxon>Actinomycetes</taxon>
        <taxon>Micromonosporales</taxon>
        <taxon>Micromonosporaceae</taxon>
        <taxon>Paractinoplanes</taxon>
    </lineage>
</organism>
<feature type="transmembrane region" description="Helical" evidence="1">
    <location>
        <begin position="88"/>
        <end position="107"/>
    </location>
</feature>
<keyword evidence="1" id="KW-0472">Membrane</keyword>
<evidence type="ECO:0000313" key="2">
    <source>
        <dbReference type="EMBL" id="MCM4082749.1"/>
    </source>
</evidence>
<protein>
    <recommendedName>
        <fullName evidence="4">Glycosyltransferase RgtA/B/C/D-like domain-containing protein</fullName>
    </recommendedName>
</protein>
<dbReference type="RefSeq" id="WP_251802480.1">
    <property type="nucleotide sequence ID" value="NZ_JAMQOL010000051.1"/>
</dbReference>
<keyword evidence="1" id="KW-1133">Transmembrane helix</keyword>
<evidence type="ECO:0000256" key="1">
    <source>
        <dbReference type="SAM" id="Phobius"/>
    </source>
</evidence>
<comment type="caution">
    <text evidence="2">The sequence shown here is derived from an EMBL/GenBank/DDBJ whole genome shotgun (WGS) entry which is preliminary data.</text>
</comment>
<accession>A0ABT0Y9P0</accession>
<feature type="transmembrane region" description="Helical" evidence="1">
    <location>
        <begin position="293"/>
        <end position="313"/>
    </location>
</feature>
<dbReference type="Proteomes" id="UP001523216">
    <property type="component" value="Unassembled WGS sequence"/>
</dbReference>
<dbReference type="EMBL" id="JAMQOL010000051">
    <property type="protein sequence ID" value="MCM4082749.1"/>
    <property type="molecule type" value="Genomic_DNA"/>
</dbReference>
<feature type="transmembrane region" description="Helical" evidence="1">
    <location>
        <begin position="221"/>
        <end position="241"/>
    </location>
</feature>
<gene>
    <name evidence="2" type="ORF">LXN57_34795</name>
</gene>
<feature type="transmembrane region" description="Helical" evidence="1">
    <location>
        <begin position="138"/>
        <end position="161"/>
    </location>
</feature>
<proteinExistence type="predicted"/>
<reference evidence="2 3" key="1">
    <citation type="submission" date="2022-06" db="EMBL/GenBank/DDBJ databases">
        <title>Actinoplanes abujensis sp. nov., isolated from Nigerian arid soil.</title>
        <authorList>
            <person name="Ding P."/>
        </authorList>
    </citation>
    <scope>NUCLEOTIDE SEQUENCE [LARGE SCALE GENOMIC DNA]</scope>
    <source>
        <strain evidence="3">TRM88002</strain>
    </source>
</reference>
<keyword evidence="1" id="KW-0812">Transmembrane</keyword>
<feature type="transmembrane region" description="Helical" evidence="1">
    <location>
        <begin position="173"/>
        <end position="201"/>
    </location>
</feature>
<feature type="transmembrane region" description="Helical" evidence="1">
    <location>
        <begin position="114"/>
        <end position="132"/>
    </location>
</feature>
<keyword evidence="3" id="KW-1185">Reference proteome</keyword>
<sequence length="603" mass="64287">MTAAAVPAVRVRVDPVDAVAGVLIVLSVAWRAVVSRRGFLAIDDFPIVSQADAYGLDPGHLFGLYNNHFMPAGRLVTLAVERLAGYDYVPLLVLMLLAQLAVGIAFYRLLKLMLPAGWGLLLPLCLLVFNPLTLELTAWWAVGVNLLPMQFAMIVAIGALVRYLRTGDNHHLVSLAAAVLAGLLFFEKVLFAAPLVFLVALCLYAPGGPVRAVVTTVRRWWPAWALLTVIVLVYLGAYLAMSTTSTIREPSSAGEVGTFLGQYFGESLAPGLIGGPWSWLAAGDGTAVVAPTAAARWISWILVGALVAGTIWWRRWVAVRAWTLLLLFALLAGGLIAATRLGSALSGVAGLVPRYLGDVMPVAALCVGIAVCGLRKLDGTVDEVKPPARLTAAVVAAALFVASSFWSSVDFAADWSQKAGRDYLRTAQADLAVAGAGTVFMDQPVPEEVVPGMSSPWNTQSRFFGPVENGPAFVTEAQRLSVFDESGHIRPAWVDGVRAEPGPVKGCGYQVNRGRTVRIPLRAEVVDYWQVLRIGYLSDKDTTATVRAGDHPARSFAVRRGLNAMFILLLAGGDEVTLKVADASANLCTDEIEIGSLVPQPAG</sequence>
<feature type="transmembrane region" description="Helical" evidence="1">
    <location>
        <begin position="325"/>
        <end position="349"/>
    </location>
</feature>